<dbReference type="SUPFAM" id="SSF51695">
    <property type="entry name" value="PLC-like phosphodiesterases"/>
    <property type="match status" value="1"/>
</dbReference>
<dbReference type="InterPro" id="IPR017946">
    <property type="entry name" value="PLC-like_Pdiesterase_TIM-brl"/>
</dbReference>
<evidence type="ECO:0000256" key="1">
    <source>
        <dbReference type="SAM" id="SignalP"/>
    </source>
</evidence>
<organism evidence="2">
    <name type="scientific">Alexandrium catenella</name>
    <name type="common">Red tide dinoflagellate</name>
    <name type="synonym">Gonyaulax catenella</name>
    <dbReference type="NCBI Taxonomy" id="2925"/>
    <lineage>
        <taxon>Eukaryota</taxon>
        <taxon>Sar</taxon>
        <taxon>Alveolata</taxon>
        <taxon>Dinophyceae</taxon>
        <taxon>Gonyaulacales</taxon>
        <taxon>Pyrocystaceae</taxon>
        <taxon>Alexandrium</taxon>
    </lineage>
</organism>
<sequence>MAPRLAPLGPLLAAGVAAAALSPGETPLAEWPMIMAHDSATTYLEAGLLNRWGKTQPSGGFTRLLDCGARAFDFRPGPVDNDTGRVLAHHARYLVHHEVSAMLDELVHWVAGHADGADDLVVLGITDFRTEGVKSSVQAMLRARGIPYYEDCALLKGLTVAEAMQKAGLPGGGHVLAIFDCWAMNYDPSVACSGFQWADGREVATEADRSASGAGRLPETYTCYNDSSTKDFPLARMYAYIDKVLAAGPPDDGRLYTVQALWQETHRSVEVGLLHGSSLLNQESWSGLNRLVAGRIRAGEVDVRRLGMLEVNNVCDSSHEIVAAIREQRRAAAASGAERALLV</sequence>
<accession>A0A7S1RRR7</accession>
<proteinExistence type="predicted"/>
<name>A0A7S1RRR7_ALECA</name>
<keyword evidence="1" id="KW-0732">Signal</keyword>
<feature type="chain" id="PRO_5030515654" description="Phosphatidylinositol-specific phospholipase C X domain-containing protein" evidence="1">
    <location>
        <begin position="19"/>
        <end position="343"/>
    </location>
</feature>
<dbReference type="EMBL" id="HBGE01082965">
    <property type="protein sequence ID" value="CAD9172715.1"/>
    <property type="molecule type" value="Transcribed_RNA"/>
</dbReference>
<dbReference type="Gene3D" id="3.20.20.190">
    <property type="entry name" value="Phosphatidylinositol (PI) phosphodiesterase"/>
    <property type="match status" value="1"/>
</dbReference>
<evidence type="ECO:0008006" key="3">
    <source>
        <dbReference type="Google" id="ProtNLM"/>
    </source>
</evidence>
<protein>
    <recommendedName>
        <fullName evidence="3">Phosphatidylinositol-specific phospholipase C X domain-containing protein</fullName>
    </recommendedName>
</protein>
<gene>
    <name evidence="2" type="ORF">ACAT0790_LOCUS49484</name>
</gene>
<dbReference type="AlphaFoldDB" id="A0A7S1RRR7"/>
<feature type="signal peptide" evidence="1">
    <location>
        <begin position="1"/>
        <end position="18"/>
    </location>
</feature>
<evidence type="ECO:0000313" key="2">
    <source>
        <dbReference type="EMBL" id="CAD9172715.1"/>
    </source>
</evidence>
<dbReference type="GO" id="GO:0008081">
    <property type="term" value="F:phosphoric diester hydrolase activity"/>
    <property type="evidence" value="ECO:0007669"/>
    <property type="project" value="InterPro"/>
</dbReference>
<reference evidence="2" key="1">
    <citation type="submission" date="2021-01" db="EMBL/GenBank/DDBJ databases">
        <authorList>
            <person name="Corre E."/>
            <person name="Pelletier E."/>
            <person name="Niang G."/>
            <person name="Scheremetjew M."/>
            <person name="Finn R."/>
            <person name="Kale V."/>
            <person name="Holt S."/>
            <person name="Cochrane G."/>
            <person name="Meng A."/>
            <person name="Brown T."/>
            <person name="Cohen L."/>
        </authorList>
    </citation>
    <scope>NUCLEOTIDE SEQUENCE</scope>
    <source>
        <strain evidence="2">OF101</strain>
    </source>
</reference>
<dbReference type="GO" id="GO:0006629">
    <property type="term" value="P:lipid metabolic process"/>
    <property type="evidence" value="ECO:0007669"/>
    <property type="project" value="InterPro"/>
</dbReference>